<dbReference type="Proteomes" id="UP000472264">
    <property type="component" value="Chromosome 11"/>
</dbReference>
<evidence type="ECO:0000313" key="3">
    <source>
        <dbReference type="Proteomes" id="UP000472264"/>
    </source>
</evidence>
<evidence type="ECO:0000313" key="2">
    <source>
        <dbReference type="Ensembl" id="ENSENLP00000043342.1"/>
    </source>
</evidence>
<sequence length="204" mass="22860">RGHSPSTYLPVGSADKNQINLRPLIDPSCGALAAVGTNEGMRGPYSRKDTRLSKGPRVKVSEKKPNSDRFTETEVEHNYGRSEGERQRCSTSGWQHFHLSNQTTHPLQFLFSSSLIASLFPRWVSVCCPLHPHYLPTLPTSIPFTTQLPLFLRKHTLYAHTLAHTLWDVNCDGGDFWDETKNHSVSPLLPTTGEIVAQRKLTSN</sequence>
<dbReference type="AlphaFoldDB" id="A0A665WIE5"/>
<feature type="region of interest" description="Disordered" evidence="1">
    <location>
        <begin position="37"/>
        <end position="86"/>
    </location>
</feature>
<feature type="compositionally biased region" description="Basic and acidic residues" evidence="1">
    <location>
        <begin position="59"/>
        <end position="86"/>
    </location>
</feature>
<keyword evidence="3" id="KW-1185">Reference proteome</keyword>
<reference evidence="2" key="1">
    <citation type="submission" date="2021-04" db="EMBL/GenBank/DDBJ databases">
        <authorList>
            <consortium name="Wellcome Sanger Institute Data Sharing"/>
        </authorList>
    </citation>
    <scope>NUCLEOTIDE SEQUENCE [LARGE SCALE GENOMIC DNA]</scope>
</reference>
<reference evidence="2" key="2">
    <citation type="submission" date="2025-08" db="UniProtKB">
        <authorList>
            <consortium name="Ensembl"/>
        </authorList>
    </citation>
    <scope>IDENTIFICATION</scope>
</reference>
<proteinExistence type="predicted"/>
<name>A0A665WIE5_ECHNA</name>
<protein>
    <submittedName>
        <fullName evidence="2">Uncharacterized protein</fullName>
    </submittedName>
</protein>
<reference evidence="2" key="3">
    <citation type="submission" date="2025-09" db="UniProtKB">
        <authorList>
            <consortium name="Ensembl"/>
        </authorList>
    </citation>
    <scope>IDENTIFICATION</scope>
</reference>
<evidence type="ECO:0000256" key="1">
    <source>
        <dbReference type="SAM" id="MobiDB-lite"/>
    </source>
</evidence>
<organism evidence="2 3">
    <name type="scientific">Echeneis naucrates</name>
    <name type="common">Live sharksucker</name>
    <dbReference type="NCBI Taxonomy" id="173247"/>
    <lineage>
        <taxon>Eukaryota</taxon>
        <taxon>Metazoa</taxon>
        <taxon>Chordata</taxon>
        <taxon>Craniata</taxon>
        <taxon>Vertebrata</taxon>
        <taxon>Euteleostomi</taxon>
        <taxon>Actinopterygii</taxon>
        <taxon>Neopterygii</taxon>
        <taxon>Teleostei</taxon>
        <taxon>Neoteleostei</taxon>
        <taxon>Acanthomorphata</taxon>
        <taxon>Carangaria</taxon>
        <taxon>Carangiformes</taxon>
        <taxon>Echeneidae</taxon>
        <taxon>Echeneis</taxon>
    </lineage>
</organism>
<accession>A0A665WIE5</accession>
<dbReference type="InParanoid" id="A0A665WIE5"/>
<dbReference type="Ensembl" id="ENSENLT00000044439.1">
    <property type="protein sequence ID" value="ENSENLP00000043342.1"/>
    <property type="gene ID" value="ENSENLG00000018506.1"/>
</dbReference>